<accession>A0A2M9WBA8</accession>
<reference evidence="2 3" key="1">
    <citation type="submission" date="2017-11" db="EMBL/GenBank/DDBJ databases">
        <title>The genome sequence of Pantoea rodasii DSM 26611.</title>
        <authorList>
            <person name="Gao J."/>
            <person name="Mao X."/>
            <person name="Sun J."/>
        </authorList>
    </citation>
    <scope>NUCLEOTIDE SEQUENCE [LARGE SCALE GENOMIC DNA]</scope>
    <source>
        <strain evidence="2 3">DSM 26611</strain>
    </source>
</reference>
<dbReference type="Proteomes" id="UP000232062">
    <property type="component" value="Unassembled WGS sequence"/>
</dbReference>
<dbReference type="AlphaFoldDB" id="A0A2M9WBA8"/>
<protein>
    <submittedName>
        <fullName evidence="2">Uncharacterized protein</fullName>
    </submittedName>
</protein>
<sequence length="62" mass="6323">MEAEGTASAARGLPGSSRGAAARTNTHSTVQQFSSSAVQQFSSSAVQQFSSSAVQHPLRALS</sequence>
<feature type="region of interest" description="Disordered" evidence="1">
    <location>
        <begin position="1"/>
        <end position="34"/>
    </location>
</feature>
<comment type="caution">
    <text evidence="2">The sequence shown here is derived from an EMBL/GenBank/DDBJ whole genome shotgun (WGS) entry which is preliminary data.</text>
</comment>
<evidence type="ECO:0000256" key="1">
    <source>
        <dbReference type="SAM" id="MobiDB-lite"/>
    </source>
</evidence>
<evidence type="ECO:0000313" key="2">
    <source>
        <dbReference type="EMBL" id="PJZ04814.1"/>
    </source>
</evidence>
<proteinExistence type="predicted"/>
<keyword evidence="3" id="KW-1185">Reference proteome</keyword>
<organism evidence="2 3">
    <name type="scientific">Pantoea rodasii</name>
    <dbReference type="NCBI Taxonomy" id="1076549"/>
    <lineage>
        <taxon>Bacteria</taxon>
        <taxon>Pseudomonadati</taxon>
        <taxon>Pseudomonadota</taxon>
        <taxon>Gammaproteobacteria</taxon>
        <taxon>Enterobacterales</taxon>
        <taxon>Erwiniaceae</taxon>
        <taxon>Pantoea</taxon>
    </lineage>
</organism>
<name>A0A2M9WBA8_9GAMM</name>
<evidence type="ECO:0000313" key="3">
    <source>
        <dbReference type="Proteomes" id="UP000232062"/>
    </source>
</evidence>
<dbReference type="EMBL" id="PIQI01000023">
    <property type="protein sequence ID" value="PJZ04814.1"/>
    <property type="molecule type" value="Genomic_DNA"/>
</dbReference>
<gene>
    <name evidence="2" type="ORF">PRCB_15515</name>
</gene>